<evidence type="ECO:0000256" key="3">
    <source>
        <dbReference type="SAM" id="MobiDB-lite"/>
    </source>
</evidence>
<evidence type="ECO:0000313" key="4">
    <source>
        <dbReference type="EMBL" id="KAA6392958.1"/>
    </source>
</evidence>
<feature type="compositionally biased region" description="Acidic residues" evidence="3">
    <location>
        <begin position="300"/>
        <end position="316"/>
    </location>
</feature>
<dbReference type="PANTHER" id="PTHR21549:SF0">
    <property type="entry name" value="COILED-COIL DOMAIN-CONTAINING PROTEIN 112"/>
    <property type="match status" value="1"/>
</dbReference>
<dbReference type="AlphaFoldDB" id="A0A5J4WDE8"/>
<proteinExistence type="predicted"/>
<evidence type="ECO:0000313" key="5">
    <source>
        <dbReference type="Proteomes" id="UP000324800"/>
    </source>
</evidence>
<organism evidence="4 5">
    <name type="scientific">Streblomastix strix</name>
    <dbReference type="NCBI Taxonomy" id="222440"/>
    <lineage>
        <taxon>Eukaryota</taxon>
        <taxon>Metamonada</taxon>
        <taxon>Preaxostyla</taxon>
        <taxon>Oxymonadida</taxon>
        <taxon>Streblomastigidae</taxon>
        <taxon>Streblomastix</taxon>
    </lineage>
</organism>
<feature type="coiled-coil region" evidence="2">
    <location>
        <begin position="212"/>
        <end position="264"/>
    </location>
</feature>
<feature type="region of interest" description="Disordered" evidence="3">
    <location>
        <begin position="288"/>
        <end position="326"/>
    </location>
</feature>
<feature type="coiled-coil region" evidence="2">
    <location>
        <begin position="431"/>
        <end position="532"/>
    </location>
</feature>
<dbReference type="EMBL" id="SNRW01002386">
    <property type="protein sequence ID" value="KAA6392958.1"/>
    <property type="molecule type" value="Genomic_DNA"/>
</dbReference>
<protein>
    <submittedName>
        <fullName evidence="4">Uncharacterized protein</fullName>
    </submittedName>
</protein>
<evidence type="ECO:0000256" key="2">
    <source>
        <dbReference type="SAM" id="Coils"/>
    </source>
</evidence>
<sequence>MEFDGLDVDDEDGDIIDESEDDLCSESCEDLEGISYFEVSFNQLSICGEESFQFLLAVFQVSSSDIMSFKLPNSLRLYSELTGELDGKQAGDYTNKTSCVCGAEFFALMVPFLLPKAEFALGFLLPVFMSGEKSKKEWLTDNRNFKGRVLATEKEMIAYLSNLSIPILDDTKKYIFERTNEGNSLMQQITQAKTLFLSIKAIFSTGNLANSLRQLQERLKEMEKCIFDIKHQEQLKMDDLNLMEKELETEIAVTKDNITVWEKEPSMELCFNKKIKMDMPINKKISQGKKIKNEIRDNDNGDEQDEEDEDVSDNEEQLQKGGKSGNSAIKKDALPFDVVAWQEYIGTHGLYGGWQDMENQHFVRIYEKHTSHSALIEELARVFVFRSIEDIKSHITWYDRLLLLQERKQSALQSWRAQKEKQRKKILSTDIEGEQEDEKAIERKKEQEKRIADLRKEVQMEKQKQIQLWKEEKEERKRLAEEVKAASQREYENQQRIAQKKRDEEIKRMIQLHKEEKRISDEEQEERKQIQKIVSPQISKLQRNNSAILLQRGKLGMEKAILRREAAVKKEAVINEARPTASALRDPRRVLRPTSAAAIRKKTIEDDVLSFEAAADEVKQAGRRDTFKSMAQPQAGISIMNIQSRAIPKWRQGI</sequence>
<dbReference type="Proteomes" id="UP000324800">
    <property type="component" value="Unassembled WGS sequence"/>
</dbReference>
<keyword evidence="1 2" id="KW-0175">Coiled coil</keyword>
<dbReference type="PANTHER" id="PTHR21549">
    <property type="entry name" value="MUTATED IN BLADDER CANCER 1"/>
    <property type="match status" value="1"/>
</dbReference>
<accession>A0A5J4WDE8</accession>
<dbReference type="InterPro" id="IPR039902">
    <property type="entry name" value="CCDC148/CCDC112"/>
</dbReference>
<comment type="caution">
    <text evidence="4">The sequence shown here is derived from an EMBL/GenBank/DDBJ whole genome shotgun (WGS) entry which is preliminary data.</text>
</comment>
<evidence type="ECO:0000256" key="1">
    <source>
        <dbReference type="ARBA" id="ARBA00023054"/>
    </source>
</evidence>
<gene>
    <name evidence="4" type="ORF">EZS28_011516</name>
</gene>
<reference evidence="4 5" key="1">
    <citation type="submission" date="2019-03" db="EMBL/GenBank/DDBJ databases">
        <title>Single cell metagenomics reveals metabolic interactions within the superorganism composed of flagellate Streblomastix strix and complex community of Bacteroidetes bacteria on its surface.</title>
        <authorList>
            <person name="Treitli S.C."/>
            <person name="Kolisko M."/>
            <person name="Husnik F."/>
            <person name="Keeling P."/>
            <person name="Hampl V."/>
        </authorList>
    </citation>
    <scope>NUCLEOTIDE SEQUENCE [LARGE SCALE GENOMIC DNA]</scope>
    <source>
        <strain evidence="4">ST1C</strain>
    </source>
</reference>
<name>A0A5J4WDE8_9EUKA</name>
<dbReference type="OrthoDB" id="2152435at2759"/>